<dbReference type="AlphaFoldDB" id="U5D2A0"/>
<reference evidence="2" key="1">
    <citation type="journal article" date="2013" name="Science">
        <title>The Amborella genome and the evolution of flowering plants.</title>
        <authorList>
            <consortium name="Amborella Genome Project"/>
        </authorList>
    </citation>
    <scope>NUCLEOTIDE SEQUENCE [LARGE SCALE GENOMIC DNA]</scope>
</reference>
<evidence type="ECO:0000313" key="1">
    <source>
        <dbReference type="EMBL" id="ERN14488.1"/>
    </source>
</evidence>
<dbReference type="Gramene" id="ERN14488">
    <property type="protein sequence ID" value="ERN14488"/>
    <property type="gene ID" value="AMTR_s00174p00057060"/>
</dbReference>
<organism evidence="1 2">
    <name type="scientific">Amborella trichopoda</name>
    <dbReference type="NCBI Taxonomy" id="13333"/>
    <lineage>
        <taxon>Eukaryota</taxon>
        <taxon>Viridiplantae</taxon>
        <taxon>Streptophyta</taxon>
        <taxon>Embryophyta</taxon>
        <taxon>Tracheophyta</taxon>
        <taxon>Spermatophyta</taxon>
        <taxon>Magnoliopsida</taxon>
        <taxon>Amborellales</taxon>
        <taxon>Amborellaceae</taxon>
        <taxon>Amborella</taxon>
    </lineage>
</organism>
<accession>U5D2A0</accession>
<sequence>MERRRQIIDANLWERRPIRFSRHLECRNVNNVTDAQEERCKGNNQRTAVGTMGFVPSESALEPLGCCCLYVGPSSTQRL</sequence>
<dbReference type="HOGENOM" id="CLU_2609290_0_0_1"/>
<dbReference type="Proteomes" id="UP000017836">
    <property type="component" value="Unassembled WGS sequence"/>
</dbReference>
<dbReference type="EMBL" id="KI392534">
    <property type="protein sequence ID" value="ERN14488.1"/>
    <property type="molecule type" value="Genomic_DNA"/>
</dbReference>
<proteinExistence type="predicted"/>
<protein>
    <submittedName>
        <fullName evidence="1">Uncharacterized protein</fullName>
    </submittedName>
</protein>
<evidence type="ECO:0000313" key="2">
    <source>
        <dbReference type="Proteomes" id="UP000017836"/>
    </source>
</evidence>
<keyword evidence="2" id="KW-1185">Reference proteome</keyword>
<name>U5D2A0_AMBTC</name>
<gene>
    <name evidence="1" type="ORF">AMTR_s00174p00057060</name>
</gene>